<dbReference type="GO" id="GO:0019323">
    <property type="term" value="P:pentose catabolic process"/>
    <property type="evidence" value="ECO:0007669"/>
    <property type="project" value="TreeGrafter"/>
</dbReference>
<feature type="domain" description="Class II aldolase/adducin N-terminal" evidence="3">
    <location>
        <begin position="10"/>
        <end position="237"/>
    </location>
</feature>
<dbReference type="AlphaFoldDB" id="A0A8H3G2E4"/>
<reference evidence="4" key="1">
    <citation type="submission" date="2021-03" db="EMBL/GenBank/DDBJ databases">
        <authorList>
            <person name="Tagirdzhanova G."/>
        </authorList>
    </citation>
    <scope>NUCLEOTIDE SEQUENCE</scope>
</reference>
<dbReference type="GO" id="GO:0016832">
    <property type="term" value="F:aldehyde-lyase activity"/>
    <property type="evidence" value="ECO:0007669"/>
    <property type="project" value="TreeGrafter"/>
</dbReference>
<dbReference type="Proteomes" id="UP000664534">
    <property type="component" value="Unassembled WGS sequence"/>
</dbReference>
<evidence type="ECO:0000313" key="5">
    <source>
        <dbReference type="Proteomes" id="UP000664534"/>
    </source>
</evidence>
<dbReference type="InterPro" id="IPR050197">
    <property type="entry name" value="Aldolase_class_II_sugar_metab"/>
</dbReference>
<keyword evidence="2" id="KW-0456">Lyase</keyword>
<sequence>MASKDPSPLKDLITANHILHHHGIVDAYGHISLRNPNNRHTFFLSHSVAPALVSSAADIVEYNVEDASPVKKDVAEGYRERYIHSEIMKKYPGVNSVVHSHSEAVLPYTISGVEMKPCFHMAGFLGPHVPTFDIATHYTRTSTRDVLVSTTDLGAALASQFAKTDSYVARVGAAGAAGAALASTFLSKENDASSGPEPQPDHTVLLMRGHGFTAIGSNVQEAVFRAVYTQQNAGVQTTAMMLRNAQMGAVERGKGREEREKGVQDEGVRWLGDAELGDCREFGRITMGRPWGLWAREVEAVGLYVNEA</sequence>
<dbReference type="GO" id="GO:0046872">
    <property type="term" value="F:metal ion binding"/>
    <property type="evidence" value="ECO:0007669"/>
    <property type="project" value="UniProtKB-KW"/>
</dbReference>
<accession>A0A8H3G2E4</accession>
<evidence type="ECO:0000313" key="4">
    <source>
        <dbReference type="EMBL" id="CAF9934500.1"/>
    </source>
</evidence>
<keyword evidence="5" id="KW-1185">Reference proteome</keyword>
<comment type="caution">
    <text evidence="4">The sequence shown here is derived from an EMBL/GenBank/DDBJ whole genome shotgun (WGS) entry which is preliminary data.</text>
</comment>
<evidence type="ECO:0000256" key="1">
    <source>
        <dbReference type="ARBA" id="ARBA00022723"/>
    </source>
</evidence>
<gene>
    <name evidence="4" type="ORF">IMSHALPRED_009728</name>
</gene>
<dbReference type="SMART" id="SM01007">
    <property type="entry name" value="Aldolase_II"/>
    <property type="match status" value="1"/>
</dbReference>
<dbReference type="EMBL" id="CAJPDT010000077">
    <property type="protein sequence ID" value="CAF9934500.1"/>
    <property type="molecule type" value="Genomic_DNA"/>
</dbReference>
<dbReference type="InterPro" id="IPR036409">
    <property type="entry name" value="Aldolase_II/adducin_N_sf"/>
</dbReference>
<keyword evidence="1" id="KW-0479">Metal-binding</keyword>
<dbReference type="SUPFAM" id="SSF53639">
    <property type="entry name" value="AraD/HMP-PK domain-like"/>
    <property type="match status" value="1"/>
</dbReference>
<dbReference type="PANTHER" id="PTHR22789:SF0">
    <property type="entry name" value="3-OXO-TETRONATE 4-PHOSPHATE DECARBOXYLASE-RELATED"/>
    <property type="match status" value="1"/>
</dbReference>
<name>A0A8H3G2E4_9LECA</name>
<dbReference type="InterPro" id="IPR001303">
    <property type="entry name" value="Aldolase_II/adducin_N"/>
</dbReference>
<dbReference type="OrthoDB" id="2932980at2759"/>
<organism evidence="4 5">
    <name type="scientific">Imshaugia aleurites</name>
    <dbReference type="NCBI Taxonomy" id="172621"/>
    <lineage>
        <taxon>Eukaryota</taxon>
        <taxon>Fungi</taxon>
        <taxon>Dikarya</taxon>
        <taxon>Ascomycota</taxon>
        <taxon>Pezizomycotina</taxon>
        <taxon>Lecanoromycetes</taxon>
        <taxon>OSLEUM clade</taxon>
        <taxon>Lecanoromycetidae</taxon>
        <taxon>Lecanorales</taxon>
        <taxon>Lecanorineae</taxon>
        <taxon>Parmeliaceae</taxon>
        <taxon>Imshaugia</taxon>
    </lineage>
</organism>
<dbReference type="Pfam" id="PF00596">
    <property type="entry name" value="Aldolase_II"/>
    <property type="match status" value="1"/>
</dbReference>
<evidence type="ECO:0000259" key="3">
    <source>
        <dbReference type="SMART" id="SM01007"/>
    </source>
</evidence>
<protein>
    <recommendedName>
        <fullName evidence="3">Class II aldolase/adducin N-terminal domain-containing protein</fullName>
    </recommendedName>
</protein>
<proteinExistence type="predicted"/>
<dbReference type="PANTHER" id="PTHR22789">
    <property type="entry name" value="FUCULOSE PHOSPHATE ALDOLASE"/>
    <property type="match status" value="1"/>
</dbReference>
<dbReference type="GO" id="GO:0005829">
    <property type="term" value="C:cytosol"/>
    <property type="evidence" value="ECO:0007669"/>
    <property type="project" value="TreeGrafter"/>
</dbReference>
<dbReference type="Gene3D" id="3.40.225.10">
    <property type="entry name" value="Class II aldolase/adducin N-terminal domain"/>
    <property type="match status" value="1"/>
</dbReference>
<evidence type="ECO:0000256" key="2">
    <source>
        <dbReference type="ARBA" id="ARBA00023239"/>
    </source>
</evidence>